<accession>A0A0M3AHM4</accession>
<evidence type="ECO:0000313" key="4">
    <source>
        <dbReference type="EMBL" id="KKW89330.1"/>
    </source>
</evidence>
<feature type="domain" description="Mce/MlaD" evidence="3">
    <location>
        <begin position="40"/>
        <end position="116"/>
    </location>
</feature>
<name>A0A0M3AHM4_9SPHN</name>
<comment type="caution">
    <text evidence="4">The sequence shown here is derived from an EMBL/GenBank/DDBJ whole genome shotgun (WGS) entry which is preliminary data.</text>
</comment>
<dbReference type="PATRIC" id="fig|56193.3.peg.5431"/>
<keyword evidence="2" id="KW-0472">Membrane</keyword>
<dbReference type="PANTHER" id="PTHR36698">
    <property type="entry name" value="BLL5892 PROTEIN"/>
    <property type="match status" value="1"/>
</dbReference>
<organism evidence="4 5">
    <name type="scientific">Sphingobium chungbukense</name>
    <dbReference type="NCBI Taxonomy" id="56193"/>
    <lineage>
        <taxon>Bacteria</taxon>
        <taxon>Pseudomonadati</taxon>
        <taxon>Pseudomonadota</taxon>
        <taxon>Alphaproteobacteria</taxon>
        <taxon>Sphingomonadales</taxon>
        <taxon>Sphingomonadaceae</taxon>
        <taxon>Sphingobium</taxon>
    </lineage>
</organism>
<feature type="region of interest" description="Disordered" evidence="1">
    <location>
        <begin position="287"/>
        <end position="311"/>
    </location>
</feature>
<dbReference type="AlphaFoldDB" id="A0A0M3AHM4"/>
<dbReference type="PANTHER" id="PTHR36698:SF2">
    <property type="entry name" value="MCE_MLAD DOMAIN-CONTAINING PROTEIN"/>
    <property type="match status" value="1"/>
</dbReference>
<evidence type="ECO:0000256" key="1">
    <source>
        <dbReference type="SAM" id="MobiDB-lite"/>
    </source>
</evidence>
<proteinExistence type="predicted"/>
<dbReference type="EMBL" id="LBIC01000022">
    <property type="protein sequence ID" value="KKW89330.1"/>
    <property type="molecule type" value="Genomic_DNA"/>
</dbReference>
<gene>
    <name evidence="4" type="ORF">YP76_25725</name>
</gene>
<sequence>MERHANYALVGSLTVGLLVAAIGFILWLGNDQFGKGFDHYRVVFDGPVRGLTEGSEVDFNGIKVGEITKLRVDPSNSRRVIIDVKVEESTPIRVDTFASKESQGVTGVSIIQLTPGSPTRPLLRDASREQPPIIRAKPGSLDSVLEAGGQTLAKVSESFDRVNRVLSDRNIAKVDGMLADIRSVTAELNSRKAMFADAQNAIRRLDSASGDIEQAAAAARTAIQGDGTQAFADIREAAANAKSATNDARAFIAKLNASAEGLEGPEGNRVAGALRGLEKAAESLDRLTRQIQQDPRSVLGRGKAREVELPK</sequence>
<feature type="transmembrane region" description="Helical" evidence="2">
    <location>
        <begin position="7"/>
        <end position="28"/>
    </location>
</feature>
<dbReference type="Proteomes" id="UP000033874">
    <property type="component" value="Unassembled WGS sequence"/>
</dbReference>
<keyword evidence="2" id="KW-0812">Transmembrane</keyword>
<dbReference type="STRING" id="56193.YP76_25725"/>
<evidence type="ECO:0000313" key="5">
    <source>
        <dbReference type="Proteomes" id="UP000033874"/>
    </source>
</evidence>
<keyword evidence="5" id="KW-1185">Reference proteome</keyword>
<keyword evidence="2" id="KW-1133">Transmembrane helix</keyword>
<evidence type="ECO:0000256" key="2">
    <source>
        <dbReference type="SAM" id="Phobius"/>
    </source>
</evidence>
<dbReference type="RefSeq" id="WP_046766224.1">
    <property type="nucleotide sequence ID" value="NZ_LBIC01000022.1"/>
</dbReference>
<protein>
    <recommendedName>
        <fullName evidence="3">Mce/MlaD domain-containing protein</fullName>
    </recommendedName>
</protein>
<reference evidence="4 5" key="1">
    <citation type="submission" date="2015-04" db="EMBL/GenBank/DDBJ databases">
        <title>Genome sequence of aromatic hydrocarbons-degrading Sphingobium chungbukense DJ77.</title>
        <authorList>
            <person name="Kim Y.-C."/>
            <person name="Chae J.-C."/>
        </authorList>
    </citation>
    <scope>NUCLEOTIDE SEQUENCE [LARGE SCALE GENOMIC DNA]</scope>
    <source>
        <strain evidence="4 5">DJ77</strain>
    </source>
</reference>
<evidence type="ECO:0000259" key="3">
    <source>
        <dbReference type="Pfam" id="PF02470"/>
    </source>
</evidence>
<dbReference type="Pfam" id="PF02470">
    <property type="entry name" value="MlaD"/>
    <property type="match status" value="1"/>
</dbReference>
<dbReference type="InterPro" id="IPR003399">
    <property type="entry name" value="Mce/MlaD"/>
</dbReference>